<dbReference type="PANTHER" id="PTHR34720">
    <property type="entry name" value="MICROCYSTIN DEPENDENT PROTEIN"/>
    <property type="match status" value="1"/>
</dbReference>
<dbReference type="PROSITE" id="PS51829">
    <property type="entry name" value="P_HOMO_B"/>
    <property type="match status" value="1"/>
</dbReference>
<gene>
    <name evidence="4" type="ordered locus">Kkor_0039</name>
</gene>
<evidence type="ECO:0000256" key="2">
    <source>
        <dbReference type="ARBA" id="ARBA00022801"/>
    </source>
</evidence>
<proteinExistence type="predicted"/>
<dbReference type="NCBIfam" id="NF041940">
    <property type="entry name" value="choice_anch_X"/>
    <property type="match status" value="1"/>
</dbReference>
<dbReference type="GO" id="GO:0006508">
    <property type="term" value="P:proteolysis"/>
    <property type="evidence" value="ECO:0007669"/>
    <property type="project" value="UniProtKB-KW"/>
</dbReference>
<dbReference type="Gene3D" id="2.60.40.3440">
    <property type="match status" value="2"/>
</dbReference>
<keyword evidence="5" id="KW-1185">Reference proteome</keyword>
<dbReference type="HOGENOM" id="CLU_264163_0_0_6"/>
<dbReference type="OrthoDB" id="220114at2"/>
<keyword evidence="1" id="KW-0645">Protease</keyword>
<dbReference type="RefSeq" id="WP_012799976.1">
    <property type="nucleotide sequence ID" value="NC_013166.1"/>
</dbReference>
<dbReference type="GO" id="GO:0004252">
    <property type="term" value="F:serine-type endopeptidase activity"/>
    <property type="evidence" value="ECO:0007669"/>
    <property type="project" value="InterPro"/>
</dbReference>
<dbReference type="eggNOG" id="COG4935">
    <property type="taxonomic scope" value="Bacteria"/>
</dbReference>
<evidence type="ECO:0000256" key="1">
    <source>
        <dbReference type="ARBA" id="ARBA00022670"/>
    </source>
</evidence>
<dbReference type="Gene3D" id="2.60.40.10">
    <property type="entry name" value="Immunoglobulins"/>
    <property type="match status" value="1"/>
</dbReference>
<dbReference type="Gene3D" id="2.60.120.260">
    <property type="entry name" value="Galactose-binding domain-like"/>
    <property type="match status" value="1"/>
</dbReference>
<evidence type="ECO:0000313" key="4">
    <source>
        <dbReference type="EMBL" id="ACV25461.1"/>
    </source>
</evidence>
<dbReference type="Proteomes" id="UP000001231">
    <property type="component" value="Chromosome"/>
</dbReference>
<organism evidence="4 5">
    <name type="scientific">Kangiella koreensis (strain DSM 16069 / JCM 12317 / KCTC 12182 / SW-125)</name>
    <dbReference type="NCBI Taxonomy" id="523791"/>
    <lineage>
        <taxon>Bacteria</taxon>
        <taxon>Pseudomonadati</taxon>
        <taxon>Pseudomonadota</taxon>
        <taxon>Gammaproteobacteria</taxon>
        <taxon>Kangiellales</taxon>
        <taxon>Kangiellaceae</taxon>
        <taxon>Kangiella</taxon>
    </lineage>
</organism>
<dbReference type="AlphaFoldDB" id="C7R630"/>
<dbReference type="EMBL" id="CP001707">
    <property type="protein sequence ID" value="ACV25461.1"/>
    <property type="molecule type" value="Genomic_DNA"/>
</dbReference>
<evidence type="ECO:0000313" key="5">
    <source>
        <dbReference type="Proteomes" id="UP000001231"/>
    </source>
</evidence>
<protein>
    <submittedName>
        <fullName evidence="4">Proprotein convertase P</fullName>
    </submittedName>
</protein>
<dbReference type="KEGG" id="kko:Kkor_0039"/>
<dbReference type="PANTHER" id="PTHR34720:SF9">
    <property type="entry name" value="BLR4714 PROTEIN"/>
    <property type="match status" value="1"/>
</dbReference>
<dbReference type="InterPro" id="IPR002884">
    <property type="entry name" value="P_dom"/>
</dbReference>
<dbReference type="Pfam" id="PF17963">
    <property type="entry name" value="Big_9"/>
    <property type="match status" value="6"/>
</dbReference>
<feature type="domain" description="P/Homo B" evidence="3">
    <location>
        <begin position="1152"/>
        <end position="1268"/>
    </location>
</feature>
<name>C7R630_KANKD</name>
<dbReference type="STRING" id="523791.Kkor_0039"/>
<keyword evidence="2" id="KW-0378">Hydrolase</keyword>
<dbReference type="InterPro" id="IPR013783">
    <property type="entry name" value="Ig-like_fold"/>
</dbReference>
<sequence>MRIIKYIIFLILFILSLPIWANVPLLNPQINISTSHDGSTFSQEVELPFSNNIRIRIPDVAELHTSNIAIQTPSGDVINQDNANSFNASFYYHQPQNKQEQFFGLVNSWIITLNNVPEGKFIISGNVSGTNDVPINIEVVDSPIKFALFIGEPNKRITNNSWTPISLYLTSPSSKYTDASVHYQIFKDGNLLTDKIVKDDGLDTDLVSSDGLYTLMFKPDTTGVYTVKMAIKNIDDSNLNYSFNIQDNFEVDSSTIVIDKNYIEEVNDTNSNGFNDELIISFPILDSTVSEGYFSVYAKLKSAEGDVLEDFRRIEITENKIYVKFNGSELRELNYSGSYHFEKFHLKYIDTPVIAYENLRDTSYYPNSTWERSNLIYADSFTDEPIDLNNDGIYDQIRITFDVDSILSGNYGLSTHAITELNIETDVLGVPSFTLNEGLNTIELIVGAADFSALGEKTNLTFKNLFIYPLFNADALLEVDHVGTTNVYDCWYFAGCTNGPNTPPIAVNDTAYTDGQTVSINAASNDIDDDGDLIKVNAITQPINGTATIVGNAIHYTPNETFEGHESFEYEILDVHPVNNVWKRGKDTGVITVTVLRNAPPIANDDTFDVAVDGEAQLPVLDNDTDADGDRLYINEVTSPENGTLTNYGHIIVYKPNAGFSGIDTFEYTIVDVDVDTNVAKGGVDTATVTLNVGTITNTAPTAVNDEFSVEVGEETILDVIANDYDMDGDSVYIVEYSLPIKGSIDAVDNKFIYTSYSDATGQDSFVYKITDTKGGEAIAEVTLYLLQTGSAPVSNDDYVTTSKNTSASIEVLTNDEDPNNESIFIVSFTQPSNGIVTNSDDILNYQPNQDFTGDDSFTYTISNTSGYESTSSVFITVTNTNSLPTANDDHVTTNLNNPISIDVLANDSDPDGDSLRILSVTSPSNGQVEILGSNIVYTPNELFTGNDQFGYTITDDISGEANATVSVSVVDDNLAPVAENDYLEIFPGETIVVDVLSNDFDPNGDPLNLISVAPVEFGEASIVNNKIQLTVFTGFLGTYSFSYSISDGTLESSAMVTVNIKEPLNQSPTLRIESPMNSQVFLFGDAIHFSGTANDPEDGDISGNIHWESNLDGSLGIGQHVTAVLSVGDHIITATITDSNDNTVSNSIDITVEPLNGTEFTNSISHNIPDNKGYGVVSSINVPVELDATSISVYADIVHDSSNDISIQLISPAGKHYNLVNPGQYSPGQIWTLPLDKVSSKGIWSLKVSDQKKGVVGTLDSWRIKFE</sequence>
<dbReference type="InterPro" id="IPR008979">
    <property type="entry name" value="Galactose-bd-like_sf"/>
</dbReference>
<reference evidence="4 5" key="1">
    <citation type="journal article" date="2009" name="Stand. Genomic Sci.">
        <title>Complete genome sequence of Kangiella koreensis type strain (SW-125).</title>
        <authorList>
            <person name="Han C."/>
            <person name="Sikorski J."/>
            <person name="Lapidus A."/>
            <person name="Nolan M."/>
            <person name="Glavina Del Rio T."/>
            <person name="Tice H."/>
            <person name="Cheng J.F."/>
            <person name="Lucas S."/>
            <person name="Chen F."/>
            <person name="Copeland A."/>
            <person name="Ivanova N."/>
            <person name="Mavromatis K."/>
            <person name="Ovchinnikova G."/>
            <person name="Pati A."/>
            <person name="Bruce D."/>
            <person name="Goodwin L."/>
            <person name="Pitluck S."/>
            <person name="Chen A."/>
            <person name="Palaniappan K."/>
            <person name="Land M."/>
            <person name="Hauser L."/>
            <person name="Chang Y.J."/>
            <person name="Jeffries C.D."/>
            <person name="Chain P."/>
            <person name="Saunders E."/>
            <person name="Brettin T."/>
            <person name="Goker M."/>
            <person name="Tindall B.J."/>
            <person name="Bristow J."/>
            <person name="Eisen J.A."/>
            <person name="Markowitz V."/>
            <person name="Hugenholtz P."/>
            <person name="Kyrpides N.C."/>
            <person name="Klenk H.P."/>
            <person name="Detter J.C."/>
        </authorList>
    </citation>
    <scope>NUCLEOTIDE SEQUENCE [LARGE SCALE GENOMIC DNA]</scope>
    <source>
        <strain evidence="5">DSM 16069 / KCTC 12182 / SW-125</strain>
    </source>
</reference>
<evidence type="ECO:0000259" key="3">
    <source>
        <dbReference type="PROSITE" id="PS51829"/>
    </source>
</evidence>
<dbReference type="Pfam" id="PF01483">
    <property type="entry name" value="P_proprotein"/>
    <property type="match status" value="1"/>
</dbReference>
<dbReference type="NCBIfam" id="NF012211">
    <property type="entry name" value="tand_rpt_95"/>
    <property type="match status" value="4"/>
</dbReference>
<dbReference type="SUPFAM" id="SSF49785">
    <property type="entry name" value="Galactose-binding domain-like"/>
    <property type="match status" value="1"/>
</dbReference>
<accession>C7R630</accession>
<dbReference type="InParanoid" id="C7R630"/>
<dbReference type="Gene3D" id="2.60.40.2810">
    <property type="match status" value="4"/>
</dbReference>